<protein>
    <submittedName>
        <fullName evidence="3">Zinc ribbon domain-containing protein</fullName>
    </submittedName>
</protein>
<feature type="transmembrane region" description="Helical" evidence="1">
    <location>
        <begin position="35"/>
        <end position="58"/>
    </location>
</feature>
<keyword evidence="1" id="KW-0812">Transmembrane</keyword>
<sequence length="114" mass="12750">MRMKFIGPFIFLIGIAGLAFYFYDLFTSTSSEGPEYFWVGFVAMPVIFVGVILTAFAYRANITKLDEDLLRNKMRVVGQGLKEGLSDSGHYCSNCGHPSELDAKYCSECGKELH</sequence>
<name>A0A5J6SMP7_9BACI</name>
<feature type="transmembrane region" description="Helical" evidence="1">
    <location>
        <begin position="5"/>
        <end position="23"/>
    </location>
</feature>
<reference evidence="3 4" key="1">
    <citation type="submission" date="2018-07" db="EMBL/GenBank/DDBJ databases">
        <title>Complete genome sequence of Psychrobacillus sp. PB01, isolated from iceberg, and comparative genome analysis of Psychrobacillus strains.</title>
        <authorList>
            <person name="Lee P.C."/>
        </authorList>
    </citation>
    <scope>NUCLEOTIDE SEQUENCE [LARGE SCALE GENOMIC DNA]</scope>
    <source>
        <strain evidence="3 4">PB01</strain>
    </source>
</reference>
<evidence type="ECO:0000256" key="1">
    <source>
        <dbReference type="SAM" id="Phobius"/>
    </source>
</evidence>
<gene>
    <name evidence="3" type="ORF">PB01_10280</name>
</gene>
<evidence type="ECO:0000259" key="2">
    <source>
        <dbReference type="Pfam" id="PF13240"/>
    </source>
</evidence>
<proteinExistence type="predicted"/>
<evidence type="ECO:0000313" key="4">
    <source>
        <dbReference type="Proteomes" id="UP000325517"/>
    </source>
</evidence>
<accession>A0A5J6SMP7</accession>
<keyword evidence="1" id="KW-0472">Membrane</keyword>
<evidence type="ECO:0000313" key="3">
    <source>
        <dbReference type="EMBL" id="QFF99186.1"/>
    </source>
</evidence>
<organism evidence="3 4">
    <name type="scientific">Psychrobacillus glaciei</name>
    <dbReference type="NCBI Taxonomy" id="2283160"/>
    <lineage>
        <taxon>Bacteria</taxon>
        <taxon>Bacillati</taxon>
        <taxon>Bacillota</taxon>
        <taxon>Bacilli</taxon>
        <taxon>Bacillales</taxon>
        <taxon>Bacillaceae</taxon>
        <taxon>Psychrobacillus</taxon>
    </lineage>
</organism>
<dbReference type="OrthoDB" id="9788304at2"/>
<dbReference type="Proteomes" id="UP000325517">
    <property type="component" value="Chromosome"/>
</dbReference>
<dbReference type="AlphaFoldDB" id="A0A5J6SMP7"/>
<dbReference type="KEGG" id="psyo:PB01_10280"/>
<keyword evidence="4" id="KW-1185">Reference proteome</keyword>
<keyword evidence="1" id="KW-1133">Transmembrane helix</keyword>
<dbReference type="EMBL" id="CP031223">
    <property type="protein sequence ID" value="QFF99186.1"/>
    <property type="molecule type" value="Genomic_DNA"/>
</dbReference>
<dbReference type="Pfam" id="PF13240">
    <property type="entry name" value="Zn_Ribbon_1"/>
    <property type="match status" value="1"/>
</dbReference>
<dbReference type="InterPro" id="IPR026870">
    <property type="entry name" value="Zinc_ribbon_dom"/>
</dbReference>
<feature type="domain" description="Zinc-ribbon" evidence="2">
    <location>
        <begin position="91"/>
        <end position="113"/>
    </location>
</feature>